<dbReference type="EMBL" id="JAUDFV010000139">
    <property type="protein sequence ID" value="KAL2724380.1"/>
    <property type="molecule type" value="Genomic_DNA"/>
</dbReference>
<evidence type="ECO:0000256" key="1">
    <source>
        <dbReference type="SAM" id="MobiDB-lite"/>
    </source>
</evidence>
<gene>
    <name evidence="3" type="ORF">V1478_008893</name>
</gene>
<dbReference type="Gene3D" id="2.30.30.140">
    <property type="match status" value="1"/>
</dbReference>
<dbReference type="Proteomes" id="UP001607302">
    <property type="component" value="Unassembled WGS sequence"/>
</dbReference>
<dbReference type="PROSITE" id="PS50812">
    <property type="entry name" value="PWWP"/>
    <property type="match status" value="1"/>
</dbReference>
<comment type="caution">
    <text evidence="3">The sequence shown here is derived from an EMBL/GenBank/DDBJ whole genome shotgun (WGS) entry which is preliminary data.</text>
</comment>
<accession>A0ABD2AV75</accession>
<organism evidence="3 4">
    <name type="scientific">Vespula squamosa</name>
    <name type="common">Southern yellow jacket</name>
    <name type="synonym">Wasp</name>
    <dbReference type="NCBI Taxonomy" id="30214"/>
    <lineage>
        <taxon>Eukaryota</taxon>
        <taxon>Metazoa</taxon>
        <taxon>Ecdysozoa</taxon>
        <taxon>Arthropoda</taxon>
        <taxon>Hexapoda</taxon>
        <taxon>Insecta</taxon>
        <taxon>Pterygota</taxon>
        <taxon>Neoptera</taxon>
        <taxon>Endopterygota</taxon>
        <taxon>Hymenoptera</taxon>
        <taxon>Apocrita</taxon>
        <taxon>Aculeata</taxon>
        <taxon>Vespoidea</taxon>
        <taxon>Vespidae</taxon>
        <taxon>Vespinae</taxon>
        <taxon>Vespula</taxon>
    </lineage>
</organism>
<dbReference type="InterPro" id="IPR000313">
    <property type="entry name" value="PWWP_dom"/>
</dbReference>
<evidence type="ECO:0000313" key="4">
    <source>
        <dbReference type="Proteomes" id="UP001607302"/>
    </source>
</evidence>
<sequence length="506" mass="58871">MELGLLTESSLKNISIRMLSDDRKIVKKNSLEYSINTTNFVSSWPFINDGRSKFKLDKNYMPNESKLKRRRKRRKKLSHKKKLSSNKKENQRIYKLRSSTINNNDNGNNNNNKRDNNKINNSLDSDSASEKSFEDYEENNVGNTVETNVGSLKPDWSYVDHKKEIKSVHLDNTKTHSNDSIKDDSGEAISVYSSNIKINKNKCERSKFDEIHDIPLAKRLSNEIKKENMVDNLSMCFRDYSSSSNLPGKNSNLSSAENKTIVDNNTSNTKKIEDIKVKKDNSFKNDFDEDDSDQNLRRVTRGLTKINKSVNENFLGRLVWGCCSGWWPALIIDAEHVGMVSEPGKLWVFWIGDSLISLLNEKTQIKPFTDNLELRLKQRSESTESMHCINLTIQMIREKCSSLLTKPYHIWIQKNFIDKTRKEIKFYPYPTKIQERLDFLKEKNSRINEKYMLDQKQQSSEKTKRQVEKCTDTSFNEKNTELLPLMEQRPGVIAWAKIAGYNWWPG</sequence>
<feature type="domain" description="PWWP" evidence="2">
    <location>
        <begin position="490"/>
        <end position="506"/>
    </location>
</feature>
<dbReference type="Pfam" id="PF00855">
    <property type="entry name" value="PWWP"/>
    <property type="match status" value="1"/>
</dbReference>
<feature type="region of interest" description="Disordered" evidence="1">
    <location>
        <begin position="57"/>
        <end position="144"/>
    </location>
</feature>
<dbReference type="AlphaFoldDB" id="A0ABD2AV75"/>
<evidence type="ECO:0000259" key="2">
    <source>
        <dbReference type="PROSITE" id="PS50812"/>
    </source>
</evidence>
<proteinExistence type="predicted"/>
<feature type="compositionally biased region" description="Low complexity" evidence="1">
    <location>
        <begin position="101"/>
        <end position="111"/>
    </location>
</feature>
<dbReference type="SUPFAM" id="SSF63748">
    <property type="entry name" value="Tudor/PWWP/MBT"/>
    <property type="match status" value="1"/>
</dbReference>
<reference evidence="3 4" key="1">
    <citation type="journal article" date="2024" name="Ann. Entomol. Soc. Am.">
        <title>Genomic analyses of the southern and eastern yellowjacket wasps (Hymenoptera: Vespidae) reveal evolutionary signatures of social life.</title>
        <authorList>
            <person name="Catto M.A."/>
            <person name="Caine P.B."/>
            <person name="Orr S.E."/>
            <person name="Hunt B.G."/>
            <person name="Goodisman M.A.D."/>
        </authorList>
    </citation>
    <scope>NUCLEOTIDE SEQUENCE [LARGE SCALE GENOMIC DNA]</scope>
    <source>
        <strain evidence="3">233</strain>
        <tissue evidence="3">Head and thorax</tissue>
    </source>
</reference>
<name>A0ABD2AV75_VESSQ</name>
<feature type="compositionally biased region" description="Basic residues" evidence="1">
    <location>
        <begin position="67"/>
        <end position="85"/>
    </location>
</feature>
<keyword evidence="4" id="KW-1185">Reference proteome</keyword>
<protein>
    <submittedName>
        <fullName evidence="3">DNA (Cytosine-5)-methyltransferase 3B-like isoform X4</fullName>
    </submittedName>
</protein>
<evidence type="ECO:0000313" key="3">
    <source>
        <dbReference type="EMBL" id="KAL2724380.1"/>
    </source>
</evidence>